<feature type="non-terminal residue" evidence="2">
    <location>
        <position position="478"/>
    </location>
</feature>
<dbReference type="EMBL" id="PKSM01000400">
    <property type="protein sequence ID" value="POV95771.1"/>
    <property type="molecule type" value="Genomic_DNA"/>
</dbReference>
<organism evidence="2 3">
    <name type="scientific">Puccinia striiformis</name>
    <dbReference type="NCBI Taxonomy" id="27350"/>
    <lineage>
        <taxon>Eukaryota</taxon>
        <taxon>Fungi</taxon>
        <taxon>Dikarya</taxon>
        <taxon>Basidiomycota</taxon>
        <taxon>Pucciniomycotina</taxon>
        <taxon>Pucciniomycetes</taxon>
        <taxon>Pucciniales</taxon>
        <taxon>Pucciniaceae</taxon>
        <taxon>Puccinia</taxon>
    </lineage>
</organism>
<comment type="caution">
    <text evidence="2">The sequence shown here is derived from an EMBL/GenBank/DDBJ whole genome shotgun (WGS) entry which is preliminary data.</text>
</comment>
<proteinExistence type="predicted"/>
<dbReference type="AlphaFoldDB" id="A0A2S4UEZ9"/>
<evidence type="ECO:0000313" key="2">
    <source>
        <dbReference type="EMBL" id="POV95771.1"/>
    </source>
</evidence>
<dbReference type="VEuPathDB" id="FungiDB:PSHT_15489"/>
<feature type="non-terminal residue" evidence="2">
    <location>
        <position position="1"/>
    </location>
</feature>
<evidence type="ECO:0000256" key="1">
    <source>
        <dbReference type="SAM" id="MobiDB-lite"/>
    </source>
</evidence>
<evidence type="ECO:0000313" key="3">
    <source>
        <dbReference type="Proteomes" id="UP000238274"/>
    </source>
</evidence>
<name>A0A2S4UEZ9_9BASI</name>
<dbReference type="OrthoDB" id="2507153at2759"/>
<reference evidence="3" key="2">
    <citation type="journal article" date="2018" name="BMC Genomics">
        <title>Genomic insights into host adaptation between the wheat stripe rust pathogen (Puccinia striiformis f. sp. tritici) and the barley stripe rust pathogen (Puccinia striiformis f. sp. hordei).</title>
        <authorList>
            <person name="Xia C."/>
            <person name="Wang M."/>
            <person name="Yin C."/>
            <person name="Cornejo O.E."/>
            <person name="Hulbert S.H."/>
            <person name="Chen X."/>
        </authorList>
    </citation>
    <scope>NUCLEOTIDE SEQUENCE [LARGE SCALE GENOMIC DNA]</scope>
    <source>
        <strain evidence="3">93TX-2</strain>
    </source>
</reference>
<reference evidence="2 3" key="1">
    <citation type="submission" date="2017-12" db="EMBL/GenBank/DDBJ databases">
        <title>Gene loss provides genomic basis for host adaptation in cereal stripe rust fungi.</title>
        <authorList>
            <person name="Xia C."/>
        </authorList>
    </citation>
    <scope>NUCLEOTIDE SEQUENCE [LARGE SCALE GENOMIC DNA]</scope>
    <source>
        <strain evidence="2 3">93TX-2</strain>
    </source>
</reference>
<gene>
    <name evidence="2" type="ORF">PSHT_15489</name>
</gene>
<feature type="region of interest" description="Disordered" evidence="1">
    <location>
        <begin position="283"/>
        <end position="317"/>
    </location>
</feature>
<protein>
    <submittedName>
        <fullName evidence="2">Uncharacterized protein</fullName>
    </submittedName>
</protein>
<accession>A0A2S4UEZ9</accession>
<dbReference type="Proteomes" id="UP000238274">
    <property type="component" value="Unassembled WGS sequence"/>
</dbReference>
<sequence length="478" mass="52145">FVTPTTCCLCNSNIWGIAKQGVTCPSNCAGSAPLTGLKRKRFYCCHSSPAARLQGIDTIPNQGGLTRAVSTSNRPPAVQTHGLGVGGAGGVSRSATTANRSVALPVNRNPLNRSQARPQARMIYGYEASSGFEVSASGMPIPLRPSSPYIFAHAFRPIAIRTATSYQHNQFTPHLHQNLTWTPVTLFSFRLSTALVQLSAPPSQTPTASQSDKLYHQFCHTAARVQCAQVEGFSAGIGINHRLEDNSPPRSPTCTPLLKPTLNLTPAEPILTRPHLPRSASAIEPFLSSPSPGLRHRLTSSADHHHPRSSLPASERLTSVTRPPFLLRHHRTKSAEPSLAFISPLSKVISRHDSQSAQALLQRALEEDEDAQSWVDDDDDYDLLDQDTLDVEIDNHPHDQLSHRPPTIIINQIPLSPGCRMDPVLADLEAKSRLNVQTECAICLKKGINYPKCPKCQLEFCSRTCRVSMGDGDRHECS</sequence>
<keyword evidence="3" id="KW-1185">Reference proteome</keyword>
<reference evidence="3" key="3">
    <citation type="journal article" date="2018" name="Mol. Plant Microbe Interact.">
        <title>Genome sequence resources for the wheat stripe rust pathogen (Puccinia striiformis f. sp. tritici) and the barley stripe rust pathogen (Puccinia striiformis f. sp. hordei).</title>
        <authorList>
            <person name="Xia C."/>
            <person name="Wang M."/>
            <person name="Yin C."/>
            <person name="Cornejo O.E."/>
            <person name="Hulbert S.H."/>
            <person name="Chen X."/>
        </authorList>
    </citation>
    <scope>NUCLEOTIDE SEQUENCE [LARGE SCALE GENOMIC DNA]</scope>
    <source>
        <strain evidence="3">93TX-2</strain>
    </source>
</reference>